<dbReference type="SUPFAM" id="SSF46785">
    <property type="entry name" value="Winged helix' DNA-binding domain"/>
    <property type="match status" value="1"/>
</dbReference>
<dbReference type="InterPro" id="IPR036388">
    <property type="entry name" value="WH-like_DNA-bd_sf"/>
</dbReference>
<dbReference type="RefSeq" id="WP_129968547.1">
    <property type="nucleotide sequence ID" value="NZ_JACCEW010000002.1"/>
</dbReference>
<dbReference type="PROSITE" id="PS50931">
    <property type="entry name" value="HTH_LYSR"/>
    <property type="match status" value="1"/>
</dbReference>
<evidence type="ECO:0000256" key="2">
    <source>
        <dbReference type="ARBA" id="ARBA00023015"/>
    </source>
</evidence>
<dbReference type="InterPro" id="IPR005119">
    <property type="entry name" value="LysR_subst-bd"/>
</dbReference>
<evidence type="ECO:0000256" key="4">
    <source>
        <dbReference type="ARBA" id="ARBA00023163"/>
    </source>
</evidence>
<dbReference type="Pfam" id="PF03466">
    <property type="entry name" value="LysR_substrate"/>
    <property type="match status" value="1"/>
</dbReference>
<dbReference type="SUPFAM" id="SSF53850">
    <property type="entry name" value="Periplasmic binding protein-like II"/>
    <property type="match status" value="1"/>
</dbReference>
<dbReference type="EMBL" id="JACCEW010000002">
    <property type="protein sequence ID" value="NYT36586.1"/>
    <property type="molecule type" value="Genomic_DNA"/>
</dbReference>
<dbReference type="PANTHER" id="PTHR30126">
    <property type="entry name" value="HTH-TYPE TRANSCRIPTIONAL REGULATOR"/>
    <property type="match status" value="1"/>
</dbReference>
<dbReference type="Gene3D" id="3.40.190.290">
    <property type="match status" value="1"/>
</dbReference>
<comment type="similarity">
    <text evidence="1">Belongs to the LysR transcriptional regulatory family.</text>
</comment>
<evidence type="ECO:0000313" key="6">
    <source>
        <dbReference type="EMBL" id="NYT36586.1"/>
    </source>
</evidence>
<evidence type="ECO:0000256" key="3">
    <source>
        <dbReference type="ARBA" id="ARBA00023125"/>
    </source>
</evidence>
<dbReference type="PRINTS" id="PR00039">
    <property type="entry name" value="HTHLYSR"/>
</dbReference>
<dbReference type="InterPro" id="IPR000847">
    <property type="entry name" value="LysR_HTH_N"/>
</dbReference>
<keyword evidence="7" id="KW-1185">Reference proteome</keyword>
<organism evidence="6 7">
    <name type="scientific">Allopusillimonas soli</name>
    <dbReference type="NCBI Taxonomy" id="659016"/>
    <lineage>
        <taxon>Bacteria</taxon>
        <taxon>Pseudomonadati</taxon>
        <taxon>Pseudomonadota</taxon>
        <taxon>Betaproteobacteria</taxon>
        <taxon>Burkholderiales</taxon>
        <taxon>Alcaligenaceae</taxon>
        <taxon>Allopusillimonas</taxon>
    </lineage>
</organism>
<dbReference type="Pfam" id="PF00126">
    <property type="entry name" value="HTH_1"/>
    <property type="match status" value="1"/>
</dbReference>
<dbReference type="GO" id="GO:0003700">
    <property type="term" value="F:DNA-binding transcription factor activity"/>
    <property type="evidence" value="ECO:0007669"/>
    <property type="project" value="InterPro"/>
</dbReference>
<protein>
    <submittedName>
        <fullName evidence="6">LysR family transcriptional regulator</fullName>
    </submittedName>
</protein>
<dbReference type="AlphaFoldDB" id="A0A853FEY8"/>
<dbReference type="Gene3D" id="1.10.10.10">
    <property type="entry name" value="Winged helix-like DNA-binding domain superfamily/Winged helix DNA-binding domain"/>
    <property type="match status" value="1"/>
</dbReference>
<name>A0A853FEY8_9BURK</name>
<dbReference type="OrthoDB" id="8650466at2"/>
<keyword evidence="3" id="KW-0238">DNA-binding</keyword>
<reference evidence="6 7" key="1">
    <citation type="submission" date="2020-07" db="EMBL/GenBank/DDBJ databases">
        <title>Taxonomic revisions and descriptions of new bacterial species based on genomic comparisons in the high-G+C-content subgroup of the family Alcaligenaceae.</title>
        <authorList>
            <person name="Szabo A."/>
            <person name="Felfoldi T."/>
        </authorList>
    </citation>
    <scope>NUCLEOTIDE SEQUENCE [LARGE SCALE GENOMIC DNA]</scope>
    <source>
        <strain evidence="6 7">DSM 25264</strain>
    </source>
</reference>
<dbReference type="GO" id="GO:0000976">
    <property type="term" value="F:transcription cis-regulatory region binding"/>
    <property type="evidence" value="ECO:0007669"/>
    <property type="project" value="TreeGrafter"/>
</dbReference>
<proteinExistence type="inferred from homology"/>
<evidence type="ECO:0000256" key="1">
    <source>
        <dbReference type="ARBA" id="ARBA00009437"/>
    </source>
</evidence>
<accession>A0A853FEY8</accession>
<dbReference type="InterPro" id="IPR036390">
    <property type="entry name" value="WH_DNA-bd_sf"/>
</dbReference>
<comment type="caution">
    <text evidence="6">The sequence shown here is derived from an EMBL/GenBank/DDBJ whole genome shotgun (WGS) entry which is preliminary data.</text>
</comment>
<dbReference type="Proteomes" id="UP000580517">
    <property type="component" value="Unassembled WGS sequence"/>
</dbReference>
<dbReference type="FunFam" id="1.10.10.10:FF:000001">
    <property type="entry name" value="LysR family transcriptional regulator"/>
    <property type="match status" value="1"/>
</dbReference>
<keyword evidence="2" id="KW-0805">Transcription regulation</keyword>
<keyword evidence="4" id="KW-0804">Transcription</keyword>
<evidence type="ECO:0000259" key="5">
    <source>
        <dbReference type="PROSITE" id="PS50931"/>
    </source>
</evidence>
<evidence type="ECO:0000313" key="7">
    <source>
        <dbReference type="Proteomes" id="UP000580517"/>
    </source>
</evidence>
<feature type="domain" description="HTH lysR-type" evidence="5">
    <location>
        <begin position="6"/>
        <end position="60"/>
    </location>
</feature>
<sequence length="291" mass="32077">MDGQDRQLRYFLRIAALSSLSKAADELNLSQSGLSRHLAALEAYLGKPLFNRTGRGVTLTEAGRKLVDAALPSYARIDDTLELLRDKEGITQGDLRIATIHTFSYYFVSDLLARFLSKYEQVNLSVMARSSPDVVSLVEKGKADIGFVYDSAVASEFLESVPLFVDEMCLIACPGQLPAETDADLSTCHMPLVGFPEHYALRRMLKSAGLDDRVVVVAETIDAMLRLSSTGIGACVLPEHIPTQLLADYGLVKVRLEKPRLQRMVVAIVRHDTAAETLARHLLDMARSQKI</sequence>
<gene>
    <name evidence="6" type="ORF">H0A68_06855</name>
</gene>
<dbReference type="CDD" id="cd05466">
    <property type="entry name" value="PBP2_LTTR_substrate"/>
    <property type="match status" value="1"/>
</dbReference>
<dbReference type="PANTHER" id="PTHR30126:SF40">
    <property type="entry name" value="HTH-TYPE TRANSCRIPTIONAL REGULATOR GLTR"/>
    <property type="match status" value="1"/>
</dbReference>